<dbReference type="EMBL" id="CP041614">
    <property type="protein sequence ID" value="QDO83646.1"/>
    <property type="molecule type" value="Genomic_DNA"/>
</dbReference>
<proteinExistence type="predicted"/>
<dbReference type="Proteomes" id="UP000315947">
    <property type="component" value="Chromosome"/>
</dbReference>
<evidence type="ECO:0000313" key="1">
    <source>
        <dbReference type="EMBL" id="QDO83646.1"/>
    </source>
</evidence>
<dbReference type="RefSeq" id="WP_144046018.1">
    <property type="nucleotide sequence ID" value="NZ_CP041614.1"/>
</dbReference>
<reference evidence="1 2" key="1">
    <citation type="submission" date="2019-07" db="EMBL/GenBank/DDBJ databases">
        <title>Shewanella sp. YLB-06 whole genomic sequence.</title>
        <authorList>
            <person name="Yu L."/>
        </authorList>
    </citation>
    <scope>NUCLEOTIDE SEQUENCE [LARGE SCALE GENOMIC DNA]</scope>
    <source>
        <strain evidence="1 2">YLB-06</strain>
    </source>
</reference>
<protein>
    <submittedName>
        <fullName evidence="1">Uncharacterized protein</fullName>
    </submittedName>
</protein>
<sequence>MKKIDYLVKVTILPEDLKQASNDRACELFRTYQIYQLLVESHLLWRVCLIDEFDHTWVEVNFINNDGEPEFHTIKLDEGTYQRVEFDTYRVLDSLA</sequence>
<keyword evidence="2" id="KW-1185">Reference proteome</keyword>
<name>A0ABX5X301_9GAMM</name>
<organism evidence="1 2">
    <name type="scientific">Shewanella psychropiezotolerans</name>
    <dbReference type="NCBI Taxonomy" id="2593655"/>
    <lineage>
        <taxon>Bacteria</taxon>
        <taxon>Pseudomonadati</taxon>
        <taxon>Pseudomonadota</taxon>
        <taxon>Gammaproteobacteria</taxon>
        <taxon>Alteromonadales</taxon>
        <taxon>Shewanellaceae</taxon>
        <taxon>Shewanella</taxon>
    </lineage>
</organism>
<gene>
    <name evidence="1" type="ORF">FM037_10900</name>
</gene>
<evidence type="ECO:0000313" key="2">
    <source>
        <dbReference type="Proteomes" id="UP000315947"/>
    </source>
</evidence>
<accession>A0ABX5X301</accession>